<organism evidence="4 5">
    <name type="scientific">Haplochromis burtoni</name>
    <name type="common">Burton's mouthbrooder</name>
    <name type="synonym">Chromis burtoni</name>
    <dbReference type="NCBI Taxonomy" id="8153"/>
    <lineage>
        <taxon>Eukaryota</taxon>
        <taxon>Metazoa</taxon>
        <taxon>Chordata</taxon>
        <taxon>Craniata</taxon>
        <taxon>Vertebrata</taxon>
        <taxon>Euteleostomi</taxon>
        <taxon>Actinopterygii</taxon>
        <taxon>Neopterygii</taxon>
        <taxon>Teleostei</taxon>
        <taxon>Neoteleostei</taxon>
        <taxon>Acanthomorphata</taxon>
        <taxon>Ovalentaria</taxon>
        <taxon>Cichlomorphae</taxon>
        <taxon>Cichliformes</taxon>
        <taxon>Cichlidae</taxon>
        <taxon>African cichlids</taxon>
        <taxon>Pseudocrenilabrinae</taxon>
        <taxon>Haplochromini</taxon>
        <taxon>Haplochromis</taxon>
    </lineage>
</organism>
<dbReference type="InterPro" id="IPR057977">
    <property type="entry name" value="TPR_DENND3"/>
</dbReference>
<dbReference type="Proteomes" id="UP000264840">
    <property type="component" value="Unplaced"/>
</dbReference>
<dbReference type="Gene3D" id="2.130.10.10">
    <property type="entry name" value="YVTN repeat-like/Quinoprotein amine dehydrogenase"/>
    <property type="match status" value="2"/>
</dbReference>
<dbReference type="InterPro" id="IPR005113">
    <property type="entry name" value="uDENN_dom"/>
</dbReference>
<evidence type="ECO:0000313" key="5">
    <source>
        <dbReference type="Proteomes" id="UP000264840"/>
    </source>
</evidence>
<feature type="domain" description="UDENN" evidence="3">
    <location>
        <begin position="88"/>
        <end position="511"/>
    </location>
</feature>
<dbReference type="Ensembl" id="ENSHBUT00000032074.1">
    <property type="protein sequence ID" value="ENSHBUP00000011358.1"/>
    <property type="gene ID" value="ENSHBUG00000013058.1"/>
</dbReference>
<dbReference type="InterPro" id="IPR005112">
    <property type="entry name" value="dDENN_dom"/>
</dbReference>
<dbReference type="Pfam" id="PF25570">
    <property type="entry name" value="TPR_DENND3"/>
    <property type="match status" value="1"/>
</dbReference>
<dbReference type="InterPro" id="IPR036322">
    <property type="entry name" value="WD40_repeat_dom_sf"/>
</dbReference>
<dbReference type="Pfam" id="PF02141">
    <property type="entry name" value="DENN"/>
    <property type="match status" value="1"/>
</dbReference>
<dbReference type="SMART" id="SM00801">
    <property type="entry name" value="dDENN"/>
    <property type="match status" value="1"/>
</dbReference>
<dbReference type="Pfam" id="PF03456">
    <property type="entry name" value="uDENN"/>
    <property type="match status" value="1"/>
</dbReference>
<dbReference type="STRING" id="8153.ENSHBUP00000011358"/>
<dbReference type="GeneTree" id="ENSGT00940000155784"/>
<dbReference type="OMA" id="CSRDSIM"/>
<name>A0A3Q2VSM6_HAPBU</name>
<keyword evidence="1" id="KW-0344">Guanine-nucleotide releasing factor</keyword>
<evidence type="ECO:0000259" key="3">
    <source>
        <dbReference type="PROSITE" id="PS50211"/>
    </source>
</evidence>
<dbReference type="PROSITE" id="PS50082">
    <property type="entry name" value="WD_REPEATS_2"/>
    <property type="match status" value="1"/>
</dbReference>
<dbReference type="Pfam" id="PF00400">
    <property type="entry name" value="WD40"/>
    <property type="match status" value="1"/>
</dbReference>
<dbReference type="SUPFAM" id="SSF50978">
    <property type="entry name" value="WD40 repeat-like"/>
    <property type="match status" value="1"/>
</dbReference>
<dbReference type="InterPro" id="IPR043153">
    <property type="entry name" value="DENN_C"/>
</dbReference>
<dbReference type="PROSITE" id="PS50211">
    <property type="entry name" value="DENN"/>
    <property type="match status" value="1"/>
</dbReference>
<dbReference type="InterPro" id="IPR001194">
    <property type="entry name" value="cDENN_dom"/>
</dbReference>
<keyword evidence="5" id="KW-1185">Reference proteome</keyword>
<dbReference type="Gene3D" id="3.30.450.200">
    <property type="match status" value="1"/>
</dbReference>
<dbReference type="SMART" id="SM00320">
    <property type="entry name" value="WD40"/>
    <property type="match status" value="2"/>
</dbReference>
<protein>
    <submittedName>
        <fullName evidence="4">DENN domain-containing protein 3-like</fullName>
    </submittedName>
</protein>
<dbReference type="GO" id="GO:0005085">
    <property type="term" value="F:guanyl-nucleotide exchange factor activity"/>
    <property type="evidence" value="ECO:0007669"/>
    <property type="project" value="UniProtKB-KW"/>
</dbReference>
<dbReference type="InterPro" id="IPR037516">
    <property type="entry name" value="Tripartite_DENN"/>
</dbReference>
<evidence type="ECO:0000313" key="4">
    <source>
        <dbReference type="Ensembl" id="ENSHBUP00000011358.1"/>
    </source>
</evidence>
<dbReference type="GO" id="GO:0032483">
    <property type="term" value="P:regulation of Rab protein signal transduction"/>
    <property type="evidence" value="ECO:0007669"/>
    <property type="project" value="TreeGrafter"/>
</dbReference>
<keyword evidence="2" id="KW-0853">WD repeat</keyword>
<dbReference type="InterPro" id="IPR001680">
    <property type="entry name" value="WD40_rpt"/>
</dbReference>
<dbReference type="GO" id="GO:0031410">
    <property type="term" value="C:cytoplasmic vesicle"/>
    <property type="evidence" value="ECO:0007669"/>
    <property type="project" value="TreeGrafter"/>
</dbReference>
<dbReference type="AlphaFoldDB" id="A0A3Q2VSM6"/>
<proteinExistence type="predicted"/>
<dbReference type="InterPro" id="IPR015943">
    <property type="entry name" value="WD40/YVTN_repeat-like_dom_sf"/>
</dbReference>
<feature type="repeat" description="WD" evidence="2">
    <location>
        <begin position="1130"/>
        <end position="1165"/>
    </location>
</feature>
<accession>A0A3Q2VSM6</accession>
<dbReference type="Gene3D" id="3.40.50.11500">
    <property type="match status" value="1"/>
</dbReference>
<dbReference type="InterPro" id="IPR051696">
    <property type="entry name" value="DENN_Domain_GEFs"/>
</dbReference>
<evidence type="ECO:0000256" key="1">
    <source>
        <dbReference type="ARBA" id="ARBA00022658"/>
    </source>
</evidence>
<dbReference type="PROSITE" id="PS50294">
    <property type="entry name" value="WD_REPEATS_REGION"/>
    <property type="match status" value="1"/>
</dbReference>
<dbReference type="SMART" id="SM00799">
    <property type="entry name" value="DENN"/>
    <property type="match status" value="1"/>
</dbReference>
<dbReference type="PANTHER" id="PTHR12296:SF21">
    <property type="entry name" value="DENN DOMAIN-CONTAINING PROTEIN 3"/>
    <property type="match status" value="1"/>
</dbReference>
<reference evidence="4" key="1">
    <citation type="submission" date="2025-08" db="UniProtKB">
        <authorList>
            <consortium name="Ensembl"/>
        </authorList>
    </citation>
    <scope>IDENTIFICATION</scope>
</reference>
<reference evidence="4" key="2">
    <citation type="submission" date="2025-09" db="UniProtKB">
        <authorList>
            <consortium name="Ensembl"/>
        </authorList>
    </citation>
    <scope>IDENTIFICATION</scope>
</reference>
<dbReference type="PANTHER" id="PTHR12296">
    <property type="entry name" value="DENN DOMAIN-CONTAINING PROTEIN 4"/>
    <property type="match status" value="1"/>
</dbReference>
<sequence length="1165" mass="132280">QFECLDVMAELPSGLLEACVVVGAHSDKLRDIHQVCMQTDMAQFLHSKKSWVQPWAGPFFAMLECSSRLMLHVWAQGTLAKEFLAHAFSFLQKRRDRAAETLSNGEAANRAEVSSATEDISVPKDLDLIALPELCFPGGLELASEQKQDSYHFLVFTDMFGNRTHGVVVQYYRAVLEGVFQNGHRGSSTKARFYAPFAVCIISKFPYYNALKDCLSCLLVQLHTARQADFEETVKEFSAKLSLVPLPPPGQLHVSFSLRPLQVYLPSREDQDSPVVDIDLHLPFLCFTHTVLLQVLSYLLQEQRLVLFSCDWARLTLVAECLLLYLQPLSWQQPYVPVLARGMLDFIMAPTAFLMGCHISHFEEVATEDLILVNIDDGSIQTSWCETVDLPAIPLVAAESFTSRAESLQLHFDLELCHLAAGTDANGLRSQRRDWQRRLNTQIQNIALELVVNIFRYSFANDFLSHEHRVFNSEEFLRTREPADQLFYKKVLETHIFHSFLRDRLNRKWDTFSRMENRGMTESPRRPPMSELSRSGYRTYASPDNKLSKRLGASLPNLVQSVSETLPVISPRTVCRKMTPDIGQSQLRKSESDLSPKKAVKVFRLPEFPPPLAYHYVQNYYSDMIASLGKAINATPPEESALLARYHYLRGLVNTVSNRRLDALEDFQSLYKTDSDIFPSQMVKSLVDSLPESERLQADRKAELKRLISRVKRDQERECAGRGNGHEEGAIKRFQLPTKYMQLEEFVKCVQESGIVKDQGTIHRLFDALTVGHQKQVSPDLFKVFYTIWKETEAEAQEVCLPTSVLEHIEANECVFKVSSSVKTSRGVGKIAMTQRRLFLLTDGRPGYVEVAQYRDLDVSSAPFMLLRIPGLKLRVRGRKETFEANLKTETELWNLMVKEMWAGRFTADQHKGKVMVFDASSWSLTHTCHVGNARLNCMLEVDKDQVWMGSEDSVIYIISIVAMVCNRQLTEHRAEVTGLAVDKDKYSQKVAYSCSAEGTVMAWDVSTLQVGLISTIVHTCLGTNTHFALNIVFLLQNENTFIRVTPFHLMCLCQREEMWSVCADSGEVSIWHIKDCSKPFHRITLQDCTGCYCIIKVKNQVWVGGMGRSSTKGKVYILDTERYQVLKELHGHTDKVTGLCSAEDRYVLSGAGKHDGKIAIWKVE</sequence>
<evidence type="ECO:0000256" key="2">
    <source>
        <dbReference type="PROSITE-ProRule" id="PRU00221"/>
    </source>
</evidence>